<gene>
    <name evidence="2" type="ORF">KFK09_007094</name>
</gene>
<evidence type="ECO:0000313" key="2">
    <source>
        <dbReference type="EMBL" id="KAI0519640.1"/>
    </source>
</evidence>
<dbReference type="EMBL" id="JAGYWB010000006">
    <property type="protein sequence ID" value="KAI0519640.1"/>
    <property type="molecule type" value="Genomic_DNA"/>
</dbReference>
<dbReference type="InterPro" id="IPR036691">
    <property type="entry name" value="Endo/exonu/phosph_ase_sf"/>
</dbReference>
<protein>
    <recommendedName>
        <fullName evidence="1">DUF4283 domain-containing protein</fullName>
    </recommendedName>
</protein>
<feature type="domain" description="DUF4283" evidence="1">
    <location>
        <begin position="160"/>
        <end position="236"/>
    </location>
</feature>
<dbReference type="Gene3D" id="3.60.10.10">
    <property type="entry name" value="Endonuclease/exonuclease/phosphatase"/>
    <property type="match status" value="1"/>
</dbReference>
<dbReference type="PANTHER" id="PTHR33710">
    <property type="entry name" value="BNAC02G09200D PROTEIN"/>
    <property type="match status" value="1"/>
</dbReference>
<name>A0A8T3BT53_DENNO</name>
<dbReference type="AlphaFoldDB" id="A0A8T3BT53"/>
<dbReference type="Proteomes" id="UP000829196">
    <property type="component" value="Unassembled WGS sequence"/>
</dbReference>
<dbReference type="PANTHER" id="PTHR33710:SF71">
    <property type="entry name" value="ENDONUCLEASE_EXONUCLEASE_PHOSPHATASE DOMAIN-CONTAINING PROTEIN"/>
    <property type="match status" value="1"/>
</dbReference>
<accession>A0A8T3BT53</accession>
<reference evidence="2" key="1">
    <citation type="journal article" date="2022" name="Front. Genet.">
        <title>Chromosome-Scale Assembly of the Dendrobium nobile Genome Provides Insights Into the Molecular Mechanism of the Biosynthesis of the Medicinal Active Ingredient of Dendrobium.</title>
        <authorList>
            <person name="Xu Q."/>
            <person name="Niu S.-C."/>
            <person name="Li K.-L."/>
            <person name="Zheng P.-J."/>
            <person name="Zhang X.-J."/>
            <person name="Jia Y."/>
            <person name="Liu Y."/>
            <person name="Niu Y.-X."/>
            <person name="Yu L.-H."/>
            <person name="Chen D.-F."/>
            <person name="Zhang G.-Q."/>
        </authorList>
    </citation>
    <scope>NUCLEOTIDE SEQUENCE</scope>
    <source>
        <tissue evidence="2">Leaf</tissue>
    </source>
</reference>
<dbReference type="SUPFAM" id="SSF56219">
    <property type="entry name" value="DNase I-like"/>
    <property type="match status" value="1"/>
</dbReference>
<comment type="caution">
    <text evidence="2">The sequence shown here is derived from an EMBL/GenBank/DDBJ whole genome shotgun (WGS) entry which is preliminary data.</text>
</comment>
<evidence type="ECO:0000313" key="3">
    <source>
        <dbReference type="Proteomes" id="UP000829196"/>
    </source>
</evidence>
<sequence length="835" mass="94610">MIKEGGLLKNKVIPMVTGKGKEIFKEDDVLRLKNFKTVTGFKEMMENFKGEASTSAVKTKFKTLSLPTTSISCKIVESAPDGIIKANMNKVIEEFPLLADKQGNGDETVNFSNVNNGTKNVNSAWSKRQNIWVDKLDLGSFLSEDGNTVKLYAENENINAKKLDCALVVKLFGDNLMFSSFCNELRKQWGRFGKFHITGLGTGWVLWSFENPESMEEVMTGSPYYVKGHVVGLDKWIIGTPFKPRVPSKQFFVPKKLISSNEQAQLSHNDALKNDLNTLPSVEEVEIQQAFTSNYAKSAEDKFKMAQKEDQAAQRTKSLGDGNIVKHNRKLESGRNKKVGLSGGILVLWRKGVADFSVLEVSSQVIIGNLENVNKGGWQVSTAYGGRSMVDRKSLWEILEKRCDNNKPTVIGGDFTVSYHNRRKEAVKKKILSQGAIDMEMFMNNNDLHEVGLIGPKFTWCNNKSGGSYILERLDRCLINSYAMNSINLALVKHLSRIASDHCPILLELFKPVIPNYKCIRFEDVWCTYHGAFAIVANTCKKGGGNDLANALNLKFKRTLKALFYWSKAKFKSLNVLRDTLKKEIYDLQIEEADGMLSEKKLMLLRSKVNELNCVLARLNIWWRQRAKARWLEEGDTNSAFFHSFANARRSANWINLIKNEDGTFTDQIKDFDMIFTKFFKAKWSQRTFNLDGWPQPAVVLDKEDQLKLDADFSKEELQEVVNNLGKNIAPGMDGITFSFIKCYWEHGMESFEARCGKNEDNNHIAGECDKLKKLEKLSYKNPLVVNIYCNAVFLVWKSKNLLIHEGREDNDRYIAVNAISMAAITPVINVQTEN</sequence>
<organism evidence="2 3">
    <name type="scientific">Dendrobium nobile</name>
    <name type="common">Orchid</name>
    <dbReference type="NCBI Taxonomy" id="94219"/>
    <lineage>
        <taxon>Eukaryota</taxon>
        <taxon>Viridiplantae</taxon>
        <taxon>Streptophyta</taxon>
        <taxon>Embryophyta</taxon>
        <taxon>Tracheophyta</taxon>
        <taxon>Spermatophyta</taxon>
        <taxon>Magnoliopsida</taxon>
        <taxon>Liliopsida</taxon>
        <taxon>Asparagales</taxon>
        <taxon>Orchidaceae</taxon>
        <taxon>Epidendroideae</taxon>
        <taxon>Malaxideae</taxon>
        <taxon>Dendrobiinae</taxon>
        <taxon>Dendrobium</taxon>
    </lineage>
</organism>
<keyword evidence="3" id="KW-1185">Reference proteome</keyword>
<dbReference type="InterPro" id="IPR025558">
    <property type="entry name" value="DUF4283"/>
</dbReference>
<dbReference type="OrthoDB" id="1001388at2759"/>
<evidence type="ECO:0000259" key="1">
    <source>
        <dbReference type="Pfam" id="PF14111"/>
    </source>
</evidence>
<dbReference type="Pfam" id="PF14111">
    <property type="entry name" value="DUF4283"/>
    <property type="match status" value="1"/>
</dbReference>
<proteinExistence type="predicted"/>